<name>A0A383AGI3_9ZZZZ</name>
<evidence type="ECO:0000256" key="1">
    <source>
        <dbReference type="SAM" id="MobiDB-lite"/>
    </source>
</evidence>
<dbReference type="EMBL" id="UINC01191854">
    <property type="protein sequence ID" value="SVE06699.1"/>
    <property type="molecule type" value="Genomic_DNA"/>
</dbReference>
<organism evidence="2">
    <name type="scientific">marine metagenome</name>
    <dbReference type="NCBI Taxonomy" id="408172"/>
    <lineage>
        <taxon>unclassified sequences</taxon>
        <taxon>metagenomes</taxon>
        <taxon>ecological metagenomes</taxon>
    </lineage>
</organism>
<protein>
    <submittedName>
        <fullName evidence="2">Uncharacterized protein</fullName>
    </submittedName>
</protein>
<evidence type="ECO:0000313" key="2">
    <source>
        <dbReference type="EMBL" id="SVE06699.1"/>
    </source>
</evidence>
<sequence>MTKHLFILGIFCCLALNGCVTTVQKAKTSDEALGTPTIVPKSNPQFTPEIPPLPGVGGANAPATLPPAFG</sequence>
<accession>A0A383AGI3</accession>
<feature type="region of interest" description="Disordered" evidence="1">
    <location>
        <begin position="33"/>
        <end position="70"/>
    </location>
</feature>
<proteinExistence type="predicted"/>
<reference evidence="2" key="1">
    <citation type="submission" date="2018-05" db="EMBL/GenBank/DDBJ databases">
        <authorList>
            <person name="Lanie J.A."/>
            <person name="Ng W.-L."/>
            <person name="Kazmierczak K.M."/>
            <person name="Andrzejewski T.M."/>
            <person name="Davidsen T.M."/>
            <person name="Wayne K.J."/>
            <person name="Tettelin H."/>
            <person name="Glass J.I."/>
            <person name="Rusch D."/>
            <person name="Podicherti R."/>
            <person name="Tsui H.-C.T."/>
            <person name="Winkler M.E."/>
        </authorList>
    </citation>
    <scope>NUCLEOTIDE SEQUENCE</scope>
</reference>
<gene>
    <name evidence="2" type="ORF">METZ01_LOCUS459553</name>
</gene>
<dbReference type="AlphaFoldDB" id="A0A383AGI3"/>